<protein>
    <submittedName>
        <fullName evidence="4">HPP family protein</fullName>
    </submittedName>
</protein>
<feature type="transmembrane region" description="Helical" evidence="2">
    <location>
        <begin position="88"/>
        <end position="106"/>
    </location>
</feature>
<dbReference type="InterPro" id="IPR007065">
    <property type="entry name" value="HPP"/>
</dbReference>
<dbReference type="PROSITE" id="PS51371">
    <property type="entry name" value="CBS"/>
    <property type="match status" value="2"/>
</dbReference>
<keyword evidence="5" id="KW-1185">Reference proteome</keyword>
<keyword evidence="2" id="KW-1133">Transmembrane helix</keyword>
<dbReference type="EMBL" id="JAUHHC010000001">
    <property type="protein sequence ID" value="MDN3919258.1"/>
    <property type="molecule type" value="Genomic_DNA"/>
</dbReference>
<feature type="transmembrane region" description="Helical" evidence="2">
    <location>
        <begin position="127"/>
        <end position="146"/>
    </location>
</feature>
<keyword evidence="2" id="KW-0812">Transmembrane</keyword>
<evidence type="ECO:0000313" key="5">
    <source>
        <dbReference type="Proteomes" id="UP001228044"/>
    </source>
</evidence>
<dbReference type="InterPro" id="IPR046342">
    <property type="entry name" value="CBS_dom_sf"/>
</dbReference>
<sequence length="359" mass="38033">MAVNARERWRVVLGAGLGLLLTGLLARWLAGGPPQALWLVAPLGASAVLVFGVPASPLAQPWAVVGGNTLSALVGIACVHLLGSTAPAAALAVAGAIALMFALRCLHPPGGAAALLMVIAGTLDWRFALFPVLLDSLLLALAGIAYNNATGRRYPHVQVAPAPAAADQMPLFGEAELDAVLARYNQVLDLPRDDLSHLLHEAELLAYQRRFGALRCADVMSREPKTVEFGTPLQEAWALLQRHHIKALPVVDRARRVTGIVTLADFMRAASSERHEGLVGRLRELVRPSGLSHGDKPEVVGQIMSKQVRVASAERPIAELVPLFAATGHHHIPIVGEEARLVGILTQSDLVAALSRAPV</sequence>
<name>A0ABT8DQ85_9BURK</name>
<comment type="caution">
    <text evidence="4">The sequence shown here is derived from an EMBL/GenBank/DDBJ whole genome shotgun (WGS) entry which is preliminary data.</text>
</comment>
<organism evidence="4 5">
    <name type="scientific">Roseateles violae</name>
    <dbReference type="NCBI Taxonomy" id="3058042"/>
    <lineage>
        <taxon>Bacteria</taxon>
        <taxon>Pseudomonadati</taxon>
        <taxon>Pseudomonadota</taxon>
        <taxon>Betaproteobacteria</taxon>
        <taxon>Burkholderiales</taxon>
        <taxon>Sphaerotilaceae</taxon>
        <taxon>Roseateles</taxon>
    </lineage>
</organism>
<dbReference type="InterPro" id="IPR000644">
    <property type="entry name" value="CBS_dom"/>
</dbReference>
<evidence type="ECO:0000313" key="4">
    <source>
        <dbReference type="EMBL" id="MDN3919258.1"/>
    </source>
</evidence>
<dbReference type="Pfam" id="PF00571">
    <property type="entry name" value="CBS"/>
    <property type="match status" value="2"/>
</dbReference>
<dbReference type="Pfam" id="PF04982">
    <property type="entry name" value="TM_HPP"/>
    <property type="match status" value="1"/>
</dbReference>
<dbReference type="Proteomes" id="UP001228044">
    <property type="component" value="Unassembled WGS sequence"/>
</dbReference>
<reference evidence="4 5" key="1">
    <citation type="submission" date="2023-06" db="EMBL/GenBank/DDBJ databases">
        <title>Pelomonas sp. PFR6 16S ribosomal RNA gene Genome sequencing and assembly.</title>
        <authorList>
            <person name="Woo H."/>
        </authorList>
    </citation>
    <scope>NUCLEOTIDE SEQUENCE [LARGE SCALE GENOMIC DNA]</scope>
    <source>
        <strain evidence="4 5">PFR6</strain>
    </source>
</reference>
<keyword evidence="1" id="KW-0129">CBS domain</keyword>
<dbReference type="CDD" id="cd04600">
    <property type="entry name" value="CBS_pair_HPP_assoc"/>
    <property type="match status" value="1"/>
</dbReference>
<dbReference type="PANTHER" id="PTHR33741">
    <property type="entry name" value="TRANSMEMBRANE PROTEIN DDB_G0269096-RELATED"/>
    <property type="match status" value="1"/>
</dbReference>
<feature type="transmembrane region" description="Helical" evidence="2">
    <location>
        <begin position="36"/>
        <end position="55"/>
    </location>
</feature>
<feature type="domain" description="CBS" evidence="3">
    <location>
        <begin position="304"/>
        <end position="359"/>
    </location>
</feature>
<dbReference type="InterPro" id="IPR058581">
    <property type="entry name" value="TM_HPP"/>
</dbReference>
<evidence type="ECO:0000256" key="2">
    <source>
        <dbReference type="SAM" id="Phobius"/>
    </source>
</evidence>
<evidence type="ECO:0000256" key="1">
    <source>
        <dbReference type="PROSITE-ProRule" id="PRU00703"/>
    </source>
</evidence>
<dbReference type="SMART" id="SM00116">
    <property type="entry name" value="CBS"/>
    <property type="match status" value="2"/>
</dbReference>
<evidence type="ECO:0000259" key="3">
    <source>
        <dbReference type="PROSITE" id="PS51371"/>
    </source>
</evidence>
<accession>A0ABT8DQ85</accession>
<keyword evidence="2" id="KW-0472">Membrane</keyword>
<dbReference type="PANTHER" id="PTHR33741:SF5">
    <property type="entry name" value="TRANSMEMBRANE PROTEIN DDB_G0269096-RELATED"/>
    <property type="match status" value="1"/>
</dbReference>
<feature type="domain" description="CBS" evidence="3">
    <location>
        <begin position="220"/>
        <end position="277"/>
    </location>
</feature>
<dbReference type="SUPFAM" id="SSF54631">
    <property type="entry name" value="CBS-domain pair"/>
    <property type="match status" value="1"/>
</dbReference>
<gene>
    <name evidence="4" type="ORF">QWJ38_03085</name>
</gene>
<proteinExistence type="predicted"/>
<dbReference type="Gene3D" id="3.10.580.10">
    <property type="entry name" value="CBS-domain"/>
    <property type="match status" value="1"/>
</dbReference>